<accession>A0AAE1A8K0</accession>
<keyword evidence="2" id="KW-1185">Reference proteome</keyword>
<gene>
    <name evidence="1" type="ORF">RRG08_022009</name>
</gene>
<reference evidence="1" key="1">
    <citation type="journal article" date="2023" name="G3 (Bethesda)">
        <title>A reference genome for the long-term kleptoplast-retaining sea slug Elysia crispata morphotype clarki.</title>
        <authorList>
            <person name="Eastman K.E."/>
            <person name="Pendleton A.L."/>
            <person name="Shaikh M.A."/>
            <person name="Suttiyut T."/>
            <person name="Ogas R."/>
            <person name="Tomko P."/>
            <person name="Gavelis G."/>
            <person name="Widhalm J.R."/>
            <person name="Wisecaver J.H."/>
        </authorList>
    </citation>
    <scope>NUCLEOTIDE SEQUENCE</scope>
    <source>
        <strain evidence="1">ECLA1</strain>
    </source>
</reference>
<comment type="caution">
    <text evidence="1">The sequence shown here is derived from an EMBL/GenBank/DDBJ whole genome shotgun (WGS) entry which is preliminary data.</text>
</comment>
<protein>
    <submittedName>
        <fullName evidence="1">Uncharacterized protein</fullName>
    </submittedName>
</protein>
<sequence>MKKLTQVAIPIAPITQHVSTRDGLPALLQSQWIKELGVLWCHPTGRGEATRAKAGVFVTGISRLYKVKEPGPT</sequence>
<name>A0AAE1A8K0_9GAST</name>
<proteinExistence type="predicted"/>
<evidence type="ECO:0000313" key="2">
    <source>
        <dbReference type="Proteomes" id="UP001283361"/>
    </source>
</evidence>
<evidence type="ECO:0000313" key="1">
    <source>
        <dbReference type="EMBL" id="KAK3783249.1"/>
    </source>
</evidence>
<dbReference type="AlphaFoldDB" id="A0AAE1A8K0"/>
<dbReference type="EMBL" id="JAWDGP010002432">
    <property type="protein sequence ID" value="KAK3783249.1"/>
    <property type="molecule type" value="Genomic_DNA"/>
</dbReference>
<organism evidence="1 2">
    <name type="scientific">Elysia crispata</name>
    <name type="common">lettuce slug</name>
    <dbReference type="NCBI Taxonomy" id="231223"/>
    <lineage>
        <taxon>Eukaryota</taxon>
        <taxon>Metazoa</taxon>
        <taxon>Spiralia</taxon>
        <taxon>Lophotrochozoa</taxon>
        <taxon>Mollusca</taxon>
        <taxon>Gastropoda</taxon>
        <taxon>Heterobranchia</taxon>
        <taxon>Euthyneura</taxon>
        <taxon>Panpulmonata</taxon>
        <taxon>Sacoglossa</taxon>
        <taxon>Placobranchoidea</taxon>
        <taxon>Plakobranchidae</taxon>
        <taxon>Elysia</taxon>
    </lineage>
</organism>
<dbReference type="Proteomes" id="UP001283361">
    <property type="component" value="Unassembled WGS sequence"/>
</dbReference>